<dbReference type="Pfam" id="PF00916">
    <property type="entry name" value="Sulfate_transp"/>
    <property type="match status" value="1"/>
</dbReference>
<dbReference type="PROSITE" id="PS50042">
    <property type="entry name" value="CNMP_BINDING_3"/>
    <property type="match status" value="1"/>
</dbReference>
<dbReference type="EMBL" id="BDSP01000100">
    <property type="protein sequence ID" value="GAX15994.1"/>
    <property type="molecule type" value="Genomic_DNA"/>
</dbReference>
<feature type="transmembrane region" description="Helical" evidence="5">
    <location>
        <begin position="162"/>
        <end position="179"/>
    </location>
</feature>
<accession>A0A1Z5JPQ8</accession>
<feature type="transmembrane region" description="Helical" evidence="5">
    <location>
        <begin position="366"/>
        <end position="384"/>
    </location>
</feature>
<evidence type="ECO:0000259" key="6">
    <source>
        <dbReference type="PROSITE" id="PS50042"/>
    </source>
</evidence>
<feature type="transmembrane region" description="Helical" evidence="5">
    <location>
        <begin position="342"/>
        <end position="359"/>
    </location>
</feature>
<feature type="transmembrane region" description="Helical" evidence="5">
    <location>
        <begin position="302"/>
        <end position="322"/>
    </location>
</feature>
<keyword evidence="3 5" id="KW-1133">Transmembrane helix</keyword>
<feature type="transmembrane region" description="Helical" evidence="5">
    <location>
        <begin position="396"/>
        <end position="422"/>
    </location>
</feature>
<dbReference type="InterPro" id="IPR011547">
    <property type="entry name" value="SLC26A/SulP_dom"/>
</dbReference>
<evidence type="ECO:0000256" key="4">
    <source>
        <dbReference type="ARBA" id="ARBA00023136"/>
    </source>
</evidence>
<feature type="domain" description="Cyclic nucleotide-binding" evidence="6">
    <location>
        <begin position="654"/>
        <end position="755"/>
    </location>
</feature>
<dbReference type="Pfam" id="PF00027">
    <property type="entry name" value="cNMP_binding"/>
    <property type="match status" value="1"/>
</dbReference>
<evidence type="ECO:0000313" key="8">
    <source>
        <dbReference type="EMBL" id="GAX15994.1"/>
    </source>
</evidence>
<dbReference type="Gene3D" id="2.60.120.10">
    <property type="entry name" value="Jelly Rolls"/>
    <property type="match status" value="1"/>
</dbReference>
<evidence type="ECO:0000259" key="7">
    <source>
        <dbReference type="PROSITE" id="PS50801"/>
    </source>
</evidence>
<evidence type="ECO:0000256" key="1">
    <source>
        <dbReference type="ARBA" id="ARBA00004141"/>
    </source>
</evidence>
<dbReference type="CDD" id="cd00038">
    <property type="entry name" value="CAP_ED"/>
    <property type="match status" value="1"/>
</dbReference>
<evidence type="ECO:0000313" key="9">
    <source>
        <dbReference type="Proteomes" id="UP000198406"/>
    </source>
</evidence>
<keyword evidence="4 5" id="KW-0472">Membrane</keyword>
<dbReference type="InterPro" id="IPR000595">
    <property type="entry name" value="cNMP-bd_dom"/>
</dbReference>
<dbReference type="Pfam" id="PF01740">
    <property type="entry name" value="STAS"/>
    <property type="match status" value="1"/>
</dbReference>
<comment type="subcellular location">
    <subcellularLocation>
        <location evidence="1">Membrane</location>
        <topology evidence="1">Multi-pass membrane protein</topology>
    </subcellularLocation>
</comment>
<proteinExistence type="predicted"/>
<keyword evidence="2 5" id="KW-0812">Transmembrane</keyword>
<dbReference type="InterPro" id="IPR014710">
    <property type="entry name" value="RmlC-like_jellyroll"/>
</dbReference>
<evidence type="ECO:0000256" key="2">
    <source>
        <dbReference type="ARBA" id="ARBA00022692"/>
    </source>
</evidence>
<evidence type="ECO:0000256" key="3">
    <source>
        <dbReference type="ARBA" id="ARBA00022989"/>
    </source>
</evidence>
<feature type="transmembrane region" description="Helical" evidence="5">
    <location>
        <begin position="123"/>
        <end position="142"/>
    </location>
</feature>
<comment type="caution">
    <text evidence="8">The sequence shown here is derived from an EMBL/GenBank/DDBJ whole genome shotgun (WGS) entry which is preliminary data.</text>
</comment>
<sequence length="792" mass="88055">MVGIPFGVSYFPIGWATDDDSSGDNTKSFPVEGKEALGIRMFLFSTMIGQIVFTYASGFASPIGLQMIENVPFCHELATIVIRHQGYGVEALSTLMFLFGLASLAVGFVFGALGYFRLGRIVYYFPTHVLVGCIGGIGVYVAKTAVEVALNAPFGDNTIRRNFHLLRVVLYFEVSLRILQKLTWDHVAKKPRYALLSPIFFCCITPVFYAALFLLQVPIQDARDRGYFFPALNGDCRDCSIVNEHLCDMWRVLDVTTFSWPALWESLPTLLALILFSLIHVPINIPAFAISTNTEVDMNKELLAHGYANLFAGLSGGLQNYMAYTQSVLYHKSGGFGRMSGYGVAALTAVLFVVGPTMASYTPRCMAGALLLHVGLDLFLEGVYDSYGKFDMLEYAGIWFITVVMTVKGMEAAMIAGFLAAISTYVMQNMAYVNPIRGSMTAATLRSSRLNRDNKSRSILQDPTTGRQRILVIQLQGHLFFGNVAQLSETVQQLLTMKIEDEQNRVLILILDFSLVLSIDSSAAQSIVKLKNAIQAKFDVHLAIFVSGSEDGFQCEYNLTEELAEVGKRGHQVEGIVDETTGLIRSSLNERHNFKGSHVCSSLDKALIYAEDALVHSVDPSLLFNNIHMSHPPIRQDSSLDEEKDVALRYLQNLCPSGDPRTVQILFSKFKRETYVKDQYLWKQDSPGDCAKLLVWGELIAYIENEANTFEIVETGNTVGELCLVDDVPRMSSVCCLSETAVLYSLSRDDFTFLVEMHPHAARLVDILCIRYLSSRVQLASNRIFETRCLPV</sequence>
<feature type="transmembrane region" description="Helical" evidence="5">
    <location>
        <begin position="95"/>
        <end position="116"/>
    </location>
</feature>
<feature type="transmembrane region" description="Helical" evidence="5">
    <location>
        <begin position="270"/>
        <end position="290"/>
    </location>
</feature>
<dbReference type="SUPFAM" id="SSF52091">
    <property type="entry name" value="SpoIIaa-like"/>
    <property type="match status" value="1"/>
</dbReference>
<feature type="domain" description="STAS" evidence="7">
    <location>
        <begin position="470"/>
        <end position="610"/>
    </location>
</feature>
<keyword evidence="9" id="KW-1185">Reference proteome</keyword>
<dbReference type="SUPFAM" id="SSF51206">
    <property type="entry name" value="cAMP-binding domain-like"/>
    <property type="match status" value="1"/>
</dbReference>
<reference evidence="8 9" key="1">
    <citation type="journal article" date="2015" name="Plant Cell">
        <title>Oil accumulation by the oleaginous diatom Fistulifera solaris as revealed by the genome and transcriptome.</title>
        <authorList>
            <person name="Tanaka T."/>
            <person name="Maeda Y."/>
            <person name="Veluchamy A."/>
            <person name="Tanaka M."/>
            <person name="Abida H."/>
            <person name="Marechal E."/>
            <person name="Bowler C."/>
            <person name="Muto M."/>
            <person name="Sunaga Y."/>
            <person name="Tanaka M."/>
            <person name="Yoshino T."/>
            <person name="Taniguchi T."/>
            <person name="Fukuda Y."/>
            <person name="Nemoto M."/>
            <person name="Matsumoto M."/>
            <person name="Wong P.S."/>
            <person name="Aburatani S."/>
            <person name="Fujibuchi W."/>
        </authorList>
    </citation>
    <scope>NUCLEOTIDE SEQUENCE [LARGE SCALE GENOMIC DNA]</scope>
    <source>
        <strain evidence="8 9">JPCC DA0580</strain>
    </source>
</reference>
<dbReference type="CDD" id="cd07042">
    <property type="entry name" value="STAS_SulP_like_sulfate_transporter"/>
    <property type="match status" value="1"/>
</dbReference>
<feature type="transmembrane region" description="Helical" evidence="5">
    <location>
        <begin position="37"/>
        <end position="56"/>
    </location>
</feature>
<dbReference type="InterPro" id="IPR052706">
    <property type="entry name" value="Membrane-Transporter-like"/>
</dbReference>
<evidence type="ECO:0000256" key="5">
    <source>
        <dbReference type="SAM" id="Phobius"/>
    </source>
</evidence>
<dbReference type="OrthoDB" id="409725at2759"/>
<dbReference type="Proteomes" id="UP000198406">
    <property type="component" value="Unassembled WGS sequence"/>
</dbReference>
<dbReference type="PANTHER" id="PTHR43310">
    <property type="entry name" value="SULFATE TRANSPORTER YBAR-RELATED"/>
    <property type="match status" value="1"/>
</dbReference>
<dbReference type="InParanoid" id="A0A1Z5JPQ8"/>
<protein>
    <recommendedName>
        <fullName evidence="10">STAS domain-containing protein</fullName>
    </recommendedName>
</protein>
<dbReference type="InterPro" id="IPR036513">
    <property type="entry name" value="STAS_dom_sf"/>
</dbReference>
<dbReference type="InterPro" id="IPR002645">
    <property type="entry name" value="STAS_dom"/>
</dbReference>
<feature type="transmembrane region" description="Helical" evidence="5">
    <location>
        <begin position="199"/>
        <end position="219"/>
    </location>
</feature>
<dbReference type="GO" id="GO:0016020">
    <property type="term" value="C:membrane"/>
    <property type="evidence" value="ECO:0007669"/>
    <property type="project" value="UniProtKB-SubCell"/>
</dbReference>
<gene>
    <name evidence="8" type="ORF">FisN_22Hh149</name>
</gene>
<dbReference type="Gene3D" id="3.30.750.24">
    <property type="entry name" value="STAS domain"/>
    <property type="match status" value="1"/>
</dbReference>
<name>A0A1Z5JPQ8_FISSO</name>
<organism evidence="8 9">
    <name type="scientific">Fistulifera solaris</name>
    <name type="common">Oleaginous diatom</name>
    <dbReference type="NCBI Taxonomy" id="1519565"/>
    <lineage>
        <taxon>Eukaryota</taxon>
        <taxon>Sar</taxon>
        <taxon>Stramenopiles</taxon>
        <taxon>Ochrophyta</taxon>
        <taxon>Bacillariophyta</taxon>
        <taxon>Bacillariophyceae</taxon>
        <taxon>Bacillariophycidae</taxon>
        <taxon>Naviculales</taxon>
        <taxon>Naviculaceae</taxon>
        <taxon>Fistulifera</taxon>
    </lineage>
</organism>
<dbReference type="InterPro" id="IPR018490">
    <property type="entry name" value="cNMP-bd_dom_sf"/>
</dbReference>
<evidence type="ECO:0008006" key="10">
    <source>
        <dbReference type="Google" id="ProtNLM"/>
    </source>
</evidence>
<dbReference type="PANTHER" id="PTHR43310:SF4">
    <property type="entry name" value="AFR304WP"/>
    <property type="match status" value="1"/>
</dbReference>
<dbReference type="PROSITE" id="PS50801">
    <property type="entry name" value="STAS"/>
    <property type="match status" value="1"/>
</dbReference>
<dbReference type="AlphaFoldDB" id="A0A1Z5JPQ8"/>